<feature type="compositionally biased region" description="Polar residues" evidence="1">
    <location>
        <begin position="38"/>
        <end position="47"/>
    </location>
</feature>
<dbReference type="GeneID" id="89926216"/>
<reference evidence="2 3" key="1">
    <citation type="submission" date="2023-08" db="EMBL/GenBank/DDBJ databases">
        <title>Black Yeasts Isolated from many extreme environments.</title>
        <authorList>
            <person name="Coleine C."/>
            <person name="Stajich J.E."/>
            <person name="Selbmann L."/>
        </authorList>
    </citation>
    <scope>NUCLEOTIDE SEQUENCE [LARGE SCALE GENOMIC DNA]</scope>
    <source>
        <strain evidence="2 3">CCFEE 5935</strain>
    </source>
</reference>
<evidence type="ECO:0000313" key="3">
    <source>
        <dbReference type="Proteomes" id="UP001337655"/>
    </source>
</evidence>
<feature type="region of interest" description="Disordered" evidence="1">
    <location>
        <begin position="33"/>
        <end position="65"/>
    </location>
</feature>
<dbReference type="Proteomes" id="UP001337655">
    <property type="component" value="Unassembled WGS sequence"/>
</dbReference>
<organism evidence="2 3">
    <name type="scientific">Saxophila tyrrhenica</name>
    <dbReference type="NCBI Taxonomy" id="1690608"/>
    <lineage>
        <taxon>Eukaryota</taxon>
        <taxon>Fungi</taxon>
        <taxon>Dikarya</taxon>
        <taxon>Ascomycota</taxon>
        <taxon>Pezizomycotina</taxon>
        <taxon>Dothideomycetes</taxon>
        <taxon>Dothideomycetidae</taxon>
        <taxon>Mycosphaerellales</taxon>
        <taxon>Extremaceae</taxon>
        <taxon>Saxophila</taxon>
    </lineage>
</organism>
<gene>
    <name evidence="2" type="ORF">LTR77_004872</name>
</gene>
<evidence type="ECO:0000256" key="1">
    <source>
        <dbReference type="SAM" id="MobiDB-lite"/>
    </source>
</evidence>
<accession>A0AAV9PDH7</accession>
<comment type="caution">
    <text evidence="2">The sequence shown here is derived from an EMBL/GenBank/DDBJ whole genome shotgun (WGS) entry which is preliminary data.</text>
</comment>
<sequence>MTNIESGAFTDGTDRLRSPKYVHFVFPPSAWGMGPMSGETTGQSNGHVATPFPYARHSTTDEPSAFASENEFVSADVQMKLLSMAIG</sequence>
<protein>
    <submittedName>
        <fullName evidence="2">Uncharacterized protein</fullName>
    </submittedName>
</protein>
<proteinExistence type="predicted"/>
<evidence type="ECO:0000313" key="2">
    <source>
        <dbReference type="EMBL" id="KAK5170285.1"/>
    </source>
</evidence>
<keyword evidence="3" id="KW-1185">Reference proteome</keyword>
<name>A0AAV9PDH7_9PEZI</name>
<dbReference type="RefSeq" id="XP_064659483.1">
    <property type="nucleotide sequence ID" value="XM_064802122.1"/>
</dbReference>
<dbReference type="AlphaFoldDB" id="A0AAV9PDH7"/>
<dbReference type="EMBL" id="JAVRRT010000007">
    <property type="protein sequence ID" value="KAK5170285.1"/>
    <property type="molecule type" value="Genomic_DNA"/>
</dbReference>